<dbReference type="Proteomes" id="UP000244855">
    <property type="component" value="Unassembled WGS sequence"/>
</dbReference>
<proteinExistence type="predicted"/>
<dbReference type="Pfam" id="PF26639">
    <property type="entry name" value="Het-6_barrel"/>
    <property type="match status" value="1"/>
</dbReference>
<organism evidence="1 2">
    <name type="scientific">Periconia macrospinosa</name>
    <dbReference type="NCBI Taxonomy" id="97972"/>
    <lineage>
        <taxon>Eukaryota</taxon>
        <taxon>Fungi</taxon>
        <taxon>Dikarya</taxon>
        <taxon>Ascomycota</taxon>
        <taxon>Pezizomycotina</taxon>
        <taxon>Dothideomycetes</taxon>
        <taxon>Pleosporomycetidae</taxon>
        <taxon>Pleosporales</taxon>
        <taxon>Massarineae</taxon>
        <taxon>Periconiaceae</taxon>
        <taxon>Periconia</taxon>
    </lineage>
</organism>
<reference evidence="1 2" key="1">
    <citation type="journal article" date="2018" name="Sci. Rep.">
        <title>Comparative genomics provides insights into the lifestyle and reveals functional heterogeneity of dark septate endophytic fungi.</title>
        <authorList>
            <person name="Knapp D.G."/>
            <person name="Nemeth J.B."/>
            <person name="Barry K."/>
            <person name="Hainaut M."/>
            <person name="Henrissat B."/>
            <person name="Johnson J."/>
            <person name="Kuo A."/>
            <person name="Lim J.H.P."/>
            <person name="Lipzen A."/>
            <person name="Nolan M."/>
            <person name="Ohm R.A."/>
            <person name="Tamas L."/>
            <person name="Grigoriev I.V."/>
            <person name="Spatafora J.W."/>
            <person name="Nagy L.G."/>
            <person name="Kovacs G.M."/>
        </authorList>
    </citation>
    <scope>NUCLEOTIDE SEQUENCE [LARGE SCALE GENOMIC DNA]</scope>
    <source>
        <strain evidence="1 2">DSE2036</strain>
    </source>
</reference>
<evidence type="ECO:0008006" key="3">
    <source>
        <dbReference type="Google" id="ProtNLM"/>
    </source>
</evidence>
<dbReference type="AlphaFoldDB" id="A0A2V1D8A2"/>
<accession>A0A2V1D8A2</accession>
<sequence length="85" mass="9419">MYESAAVELAAGRKFAITRNGDMAWVPSVTRLGDRICWLAGCGVPFVVRGVGNGEWELVGDCYLHGRMQEGNVRVFERPVGMVFR</sequence>
<evidence type="ECO:0000313" key="1">
    <source>
        <dbReference type="EMBL" id="PVH94356.1"/>
    </source>
</evidence>
<keyword evidence="2" id="KW-1185">Reference proteome</keyword>
<dbReference type="OrthoDB" id="2157530at2759"/>
<name>A0A2V1D8A2_9PLEO</name>
<gene>
    <name evidence="1" type="ORF">DM02DRAFT_602592</name>
</gene>
<dbReference type="STRING" id="97972.A0A2V1D8A2"/>
<protein>
    <recommendedName>
        <fullName evidence="3">Heterokaryon incompatibility domain-containing protein</fullName>
    </recommendedName>
</protein>
<dbReference type="EMBL" id="KZ805538">
    <property type="protein sequence ID" value="PVH94356.1"/>
    <property type="molecule type" value="Genomic_DNA"/>
</dbReference>
<evidence type="ECO:0000313" key="2">
    <source>
        <dbReference type="Proteomes" id="UP000244855"/>
    </source>
</evidence>